<organism evidence="2 3">
    <name type="scientific">Aeromicrobium yanjiei</name>
    <dbReference type="NCBI Taxonomy" id="2662028"/>
    <lineage>
        <taxon>Bacteria</taxon>
        <taxon>Bacillati</taxon>
        <taxon>Actinomycetota</taxon>
        <taxon>Actinomycetes</taxon>
        <taxon>Propionibacteriales</taxon>
        <taxon>Nocardioidaceae</taxon>
        <taxon>Aeromicrobium</taxon>
    </lineage>
</organism>
<keyword evidence="3" id="KW-1185">Reference proteome</keyword>
<keyword evidence="2" id="KW-0808">Transferase</keyword>
<accession>A0A5Q2MI63</accession>
<dbReference type="InterPro" id="IPR029063">
    <property type="entry name" value="SAM-dependent_MTases_sf"/>
</dbReference>
<dbReference type="SUPFAM" id="SSF53335">
    <property type="entry name" value="S-adenosyl-L-methionine-dependent methyltransferases"/>
    <property type="match status" value="1"/>
</dbReference>
<name>A0A5Q2MI63_9ACTN</name>
<dbReference type="Pfam" id="PF08241">
    <property type="entry name" value="Methyltransf_11"/>
    <property type="match status" value="1"/>
</dbReference>
<sequence length="279" mass="31676">MTSLAIDLPMPPMQLRIMKEDDEALVRSGTSLARLMMERGLKADGTLLDVGSCYGRLPLGLLAGTDFHGTYIGFDVLRKQVRWCKRSLTPVAPNFRFHHIDVRNDRYNPSGTVDPLEVRFPAKIGSIDTISLFSIFTHFYRADIEHYLGEFKRVLKPGGIAVTTWFVYDDARLPLIQSDASVYPMIYELDAHTRYNDPDDPLRAIAFEESLVRSMVEAAGLEIVTIDRGTWCGEPGTIFQDLIILRRPGALKDRVRARLGHVKRRVQRTVEARRARRSS</sequence>
<reference evidence="2 3" key="1">
    <citation type="submission" date="2019-11" db="EMBL/GenBank/DDBJ databases">
        <authorList>
            <person name="Li J."/>
        </authorList>
    </citation>
    <scope>NUCLEOTIDE SEQUENCE [LARGE SCALE GENOMIC DNA]</scope>
    <source>
        <strain evidence="2 3">MF47</strain>
    </source>
</reference>
<dbReference type="Proteomes" id="UP000392064">
    <property type="component" value="Chromosome"/>
</dbReference>
<dbReference type="InterPro" id="IPR013216">
    <property type="entry name" value="Methyltransf_11"/>
</dbReference>
<keyword evidence="2" id="KW-0489">Methyltransferase</keyword>
<evidence type="ECO:0000259" key="1">
    <source>
        <dbReference type="Pfam" id="PF08241"/>
    </source>
</evidence>
<dbReference type="AlphaFoldDB" id="A0A5Q2MI63"/>
<dbReference type="CDD" id="cd02440">
    <property type="entry name" value="AdoMet_MTases"/>
    <property type="match status" value="1"/>
</dbReference>
<evidence type="ECO:0000313" key="3">
    <source>
        <dbReference type="Proteomes" id="UP000392064"/>
    </source>
</evidence>
<dbReference type="RefSeq" id="WP_153652709.1">
    <property type="nucleotide sequence ID" value="NZ_CP045737.1"/>
</dbReference>
<protein>
    <submittedName>
        <fullName evidence="2">Methyltransferase domain-containing protein</fullName>
    </submittedName>
</protein>
<evidence type="ECO:0000313" key="2">
    <source>
        <dbReference type="EMBL" id="QGG41441.1"/>
    </source>
</evidence>
<dbReference type="EMBL" id="CP045737">
    <property type="protein sequence ID" value="QGG41441.1"/>
    <property type="molecule type" value="Genomic_DNA"/>
</dbReference>
<dbReference type="KEGG" id="aef:GEV26_08740"/>
<feature type="domain" description="Methyltransferase type 11" evidence="1">
    <location>
        <begin position="48"/>
        <end position="162"/>
    </location>
</feature>
<dbReference type="GO" id="GO:0032259">
    <property type="term" value="P:methylation"/>
    <property type="evidence" value="ECO:0007669"/>
    <property type="project" value="UniProtKB-KW"/>
</dbReference>
<proteinExistence type="predicted"/>
<dbReference type="GO" id="GO:0008757">
    <property type="term" value="F:S-adenosylmethionine-dependent methyltransferase activity"/>
    <property type="evidence" value="ECO:0007669"/>
    <property type="project" value="InterPro"/>
</dbReference>
<gene>
    <name evidence="2" type="ORF">GEV26_08740</name>
</gene>
<dbReference type="Gene3D" id="3.40.50.150">
    <property type="entry name" value="Vaccinia Virus protein VP39"/>
    <property type="match status" value="1"/>
</dbReference>